<name>A0ABY9RTU1_9ACTN</name>
<evidence type="ECO:0000313" key="1">
    <source>
        <dbReference type="EMBL" id="WMX44654.1"/>
    </source>
</evidence>
<reference evidence="1 2" key="1">
    <citation type="submission" date="2023-09" db="EMBL/GenBank/DDBJ databases">
        <title>Complete genome of Streptomyces roseicoloratus T14.</title>
        <authorList>
            <person name="Bashizi T."/>
            <person name="Kim M.-J."/>
            <person name="Lee G."/>
            <person name="Tagele S.B."/>
            <person name="Shin J.-H."/>
        </authorList>
    </citation>
    <scope>NUCLEOTIDE SEQUENCE [LARGE SCALE GENOMIC DNA]</scope>
    <source>
        <strain evidence="1 2">T14</strain>
    </source>
</reference>
<protein>
    <submittedName>
        <fullName evidence="1">Uncharacterized protein</fullName>
    </submittedName>
</protein>
<accession>A0ABY9RTU1</accession>
<evidence type="ECO:0000313" key="2">
    <source>
        <dbReference type="Proteomes" id="UP001250858"/>
    </source>
</evidence>
<gene>
    <name evidence="1" type="ORF">RGF97_06960</name>
</gene>
<sequence>MTHQLDLVEMEIRRHDWSAMLCGCGESGGHLPALLLELAAQTGAGAGIDYEGVARHVISPADMFLEPTPPVVAVIMAVLASKTSGYARVAYLEMLLSILSADAQAPLPALEGRDVAAECEAEVRRGLWALCAEVLSSESIDARSHAYEILTLIEEDEERVERLQETAGERLPWDLRS</sequence>
<dbReference type="RefSeq" id="WP_309548139.1">
    <property type="nucleotide sequence ID" value="NZ_CP133762.1"/>
</dbReference>
<organism evidence="1 2">
    <name type="scientific">Streptomyces roseicoloratus</name>
    <dbReference type="NCBI Taxonomy" id="2508722"/>
    <lineage>
        <taxon>Bacteria</taxon>
        <taxon>Bacillati</taxon>
        <taxon>Actinomycetota</taxon>
        <taxon>Actinomycetes</taxon>
        <taxon>Kitasatosporales</taxon>
        <taxon>Streptomycetaceae</taxon>
        <taxon>Streptomyces</taxon>
    </lineage>
</organism>
<dbReference type="EMBL" id="CP133762">
    <property type="protein sequence ID" value="WMX44654.1"/>
    <property type="molecule type" value="Genomic_DNA"/>
</dbReference>
<proteinExistence type="predicted"/>
<dbReference type="Proteomes" id="UP001250858">
    <property type="component" value="Chromosome"/>
</dbReference>
<keyword evidence="2" id="KW-1185">Reference proteome</keyword>